<dbReference type="EMBL" id="JADEZV010000003">
    <property type="protein sequence ID" value="MBE9391357.1"/>
    <property type="molecule type" value="Genomic_DNA"/>
</dbReference>
<dbReference type="GO" id="GO:0008168">
    <property type="term" value="F:methyltransferase activity"/>
    <property type="evidence" value="ECO:0007669"/>
    <property type="project" value="UniProtKB-KW"/>
</dbReference>
<dbReference type="PANTHER" id="PTHR23290">
    <property type="entry name" value="RRNA N6-ADENOSINE-METHYLTRANSFERASE METTL5"/>
    <property type="match status" value="1"/>
</dbReference>
<reference evidence="4 5" key="1">
    <citation type="submission" date="2018-01" db="EMBL/GenBank/DDBJ databases">
        <title>Metagenomic assembled genomes from two thermal pools in the Uzon Caldera, Kamchatka, Russia.</title>
        <authorList>
            <person name="Wilkins L."/>
            <person name="Ettinger C."/>
        </authorList>
    </citation>
    <scope>NUCLEOTIDE SEQUENCE [LARGE SCALE GENOMIC DNA]</scope>
    <source>
        <strain evidence="4">ZAV-06</strain>
    </source>
</reference>
<dbReference type="InterPro" id="IPR041698">
    <property type="entry name" value="Methyltransf_25"/>
</dbReference>
<dbReference type="GeneID" id="12450194"/>
<keyword evidence="4" id="KW-0489">Methyltransferase</keyword>
<evidence type="ECO:0000259" key="1">
    <source>
        <dbReference type="Pfam" id="PF13649"/>
    </source>
</evidence>
<evidence type="ECO:0000313" key="3">
    <source>
        <dbReference type="EMBL" id="MBE9391357.1"/>
    </source>
</evidence>
<evidence type="ECO:0000313" key="5">
    <source>
        <dbReference type="Proteomes" id="UP000237153"/>
    </source>
</evidence>
<evidence type="ECO:0000313" key="4">
    <source>
        <dbReference type="EMBL" id="PMB75621.1"/>
    </source>
</evidence>
<accession>A0A2J6N2Q6</accession>
<dbReference type="OMA" id="DVVYSIH"/>
<dbReference type="InterPro" id="IPR029063">
    <property type="entry name" value="SAM-dependent_MTases_sf"/>
</dbReference>
<sequence>MTSFNKKMLEITIEKIKGPKNPKPQLEQHMTPSNIASETIWFALQHGLIINKKILDIGSGTGRLCLGSLIAGANECVSIEIDDEEIEEQIKYAKKLGIECKVEIIKADGASVPLRDSSLDVTLMNPPFGSVKRGIDWKFLKEALRVTRAVLSFHMYSEKSKDFFFKKVGEFGYKIEILKVYNMELKQIFEYHVSRKKKIPVMLLFIIKGEKK</sequence>
<dbReference type="CDD" id="cd02440">
    <property type="entry name" value="AdoMet_MTases"/>
    <property type="match status" value="1"/>
</dbReference>
<dbReference type="RefSeq" id="WP_014558238.1">
    <property type="nucleotide sequence ID" value="NZ_DSFH01000048.1"/>
</dbReference>
<dbReference type="Pfam" id="PF13649">
    <property type="entry name" value="Methyltransf_25"/>
    <property type="match status" value="1"/>
</dbReference>
<evidence type="ECO:0000313" key="2">
    <source>
        <dbReference type="EMBL" id="HEW64119.1"/>
    </source>
</evidence>
<protein>
    <submittedName>
        <fullName evidence="4">16S rRNA (Adenine(1518)-N(6)/adenine(1519)-N(6))-dimethyltransferase</fullName>
    </submittedName>
    <submittedName>
        <fullName evidence="2">Methyltransferase domain-containing protein</fullName>
    </submittedName>
</protein>
<keyword evidence="4" id="KW-0808">Transferase</keyword>
<dbReference type="SUPFAM" id="SSF53335">
    <property type="entry name" value="S-adenosyl-L-methionine-dependent methyltransferases"/>
    <property type="match status" value="1"/>
</dbReference>
<dbReference type="GO" id="GO:0032259">
    <property type="term" value="P:methylation"/>
    <property type="evidence" value="ECO:0007669"/>
    <property type="project" value="UniProtKB-KW"/>
</dbReference>
<reference evidence="3" key="3">
    <citation type="submission" date="2020-10" db="EMBL/GenBank/DDBJ databases">
        <title>Fervidococcus fontis strain 3639Fd - the first crenarchaeon capable of growth on lipids.</title>
        <authorList>
            <person name="Kochetkova T.V."/>
            <person name="Elcheninov A.G."/>
            <person name="Toschakov S.V."/>
            <person name="Kublanov I.V."/>
        </authorList>
    </citation>
    <scope>NUCLEOTIDE SEQUENCE</scope>
    <source>
        <strain evidence="3">3639Fd</strain>
    </source>
</reference>
<comment type="caution">
    <text evidence="4">The sequence shown here is derived from an EMBL/GenBank/DDBJ whole genome shotgun (WGS) entry which is preliminary data.</text>
</comment>
<dbReference type="EMBL" id="PNIM01000010">
    <property type="protein sequence ID" value="PMB75621.1"/>
    <property type="molecule type" value="Genomic_DNA"/>
</dbReference>
<organism evidence="4 5">
    <name type="scientific">Fervidicoccus fontis</name>
    <dbReference type="NCBI Taxonomy" id="683846"/>
    <lineage>
        <taxon>Archaea</taxon>
        <taxon>Thermoproteota</taxon>
        <taxon>Thermoprotei</taxon>
        <taxon>Fervidicoccales</taxon>
        <taxon>Fervidicoccaceae</taxon>
        <taxon>Fervidicoccus</taxon>
    </lineage>
</organism>
<dbReference type="EMBL" id="DSFH01000048">
    <property type="protein sequence ID" value="HEW64119.1"/>
    <property type="molecule type" value="Genomic_DNA"/>
</dbReference>
<gene>
    <name evidence="4" type="ORF">C0188_02570</name>
    <name evidence="2" type="ORF">ENO39_03580</name>
    <name evidence="3" type="ORF">IOK49_04625</name>
</gene>
<reference evidence="2" key="2">
    <citation type="journal article" date="2020" name="mSystems">
        <title>Genome- and Community-Level Interaction Insights into Carbon Utilization and Element Cycling Functions of Hydrothermarchaeota in Hydrothermal Sediment.</title>
        <authorList>
            <person name="Zhou Z."/>
            <person name="Liu Y."/>
            <person name="Xu W."/>
            <person name="Pan J."/>
            <person name="Luo Z.H."/>
            <person name="Li M."/>
        </authorList>
    </citation>
    <scope>NUCLEOTIDE SEQUENCE [LARGE SCALE GENOMIC DNA]</scope>
    <source>
        <strain evidence="2">SpSt-1261</strain>
    </source>
</reference>
<proteinExistence type="predicted"/>
<dbReference type="PANTHER" id="PTHR23290:SF0">
    <property type="entry name" value="RRNA N6-ADENOSINE-METHYLTRANSFERASE METTL5"/>
    <property type="match status" value="1"/>
</dbReference>
<name>A0A2J6N2Q6_9CREN</name>
<dbReference type="Proteomes" id="UP000652307">
    <property type="component" value="Unassembled WGS sequence"/>
</dbReference>
<dbReference type="Gene3D" id="3.40.50.150">
    <property type="entry name" value="Vaccinia Virus protein VP39"/>
    <property type="match status" value="1"/>
</dbReference>
<dbReference type="Proteomes" id="UP000886076">
    <property type="component" value="Unassembled WGS sequence"/>
</dbReference>
<dbReference type="Proteomes" id="UP000237153">
    <property type="component" value="Unassembled WGS sequence"/>
</dbReference>
<feature type="domain" description="Methyltransferase" evidence="1">
    <location>
        <begin position="54"/>
        <end position="148"/>
    </location>
</feature>
<dbReference type="InterPro" id="IPR051720">
    <property type="entry name" value="rRNA_MeTrfase/Polyamine_Synth"/>
</dbReference>
<dbReference type="AlphaFoldDB" id="A0A2J6N2Q6"/>